<evidence type="ECO:0000313" key="1">
    <source>
        <dbReference type="EMBL" id="GMI86459.1"/>
    </source>
</evidence>
<dbReference type="OrthoDB" id="1002389at2759"/>
<organism evidence="1 2">
    <name type="scientific">Hibiscus trionum</name>
    <name type="common">Flower of an hour</name>
    <dbReference type="NCBI Taxonomy" id="183268"/>
    <lineage>
        <taxon>Eukaryota</taxon>
        <taxon>Viridiplantae</taxon>
        <taxon>Streptophyta</taxon>
        <taxon>Embryophyta</taxon>
        <taxon>Tracheophyta</taxon>
        <taxon>Spermatophyta</taxon>
        <taxon>Magnoliopsida</taxon>
        <taxon>eudicotyledons</taxon>
        <taxon>Gunneridae</taxon>
        <taxon>Pentapetalae</taxon>
        <taxon>rosids</taxon>
        <taxon>malvids</taxon>
        <taxon>Malvales</taxon>
        <taxon>Malvaceae</taxon>
        <taxon>Malvoideae</taxon>
        <taxon>Hibiscus</taxon>
    </lineage>
</organism>
<reference evidence="1" key="1">
    <citation type="submission" date="2023-05" db="EMBL/GenBank/DDBJ databases">
        <title>Genome and transcriptome analyses reveal genes involved in the formation of fine ridges on petal epidermal cells in Hibiscus trionum.</title>
        <authorList>
            <person name="Koshimizu S."/>
            <person name="Masuda S."/>
            <person name="Ishii T."/>
            <person name="Shirasu K."/>
            <person name="Hoshino A."/>
            <person name="Arita M."/>
        </authorList>
    </citation>
    <scope>NUCLEOTIDE SEQUENCE</scope>
    <source>
        <strain evidence="1">Hamamatsu line</strain>
    </source>
</reference>
<dbReference type="Proteomes" id="UP001165190">
    <property type="component" value="Unassembled WGS sequence"/>
</dbReference>
<sequence length="96" mass="11099">MRRRRNDIQCLCVGNNITKDMSDIRKVLVQHFRKSYNDVPTITLASFDVQFNTLEEYLAKNLEVPFSEEEAWLVINSADGTRAPGPDGFNLNFFKK</sequence>
<comment type="caution">
    <text evidence="1">The sequence shown here is derived from an EMBL/GenBank/DDBJ whole genome shotgun (WGS) entry which is preliminary data.</text>
</comment>
<accession>A0A9W7HXU3</accession>
<evidence type="ECO:0000313" key="2">
    <source>
        <dbReference type="Proteomes" id="UP001165190"/>
    </source>
</evidence>
<gene>
    <name evidence="1" type="ORF">HRI_002315200</name>
</gene>
<keyword evidence="2" id="KW-1185">Reference proteome</keyword>
<dbReference type="EMBL" id="BSYR01000021">
    <property type="protein sequence ID" value="GMI86459.1"/>
    <property type="molecule type" value="Genomic_DNA"/>
</dbReference>
<name>A0A9W7HXU3_HIBTR</name>
<protein>
    <submittedName>
        <fullName evidence="1">Uncharacterized protein</fullName>
    </submittedName>
</protein>
<dbReference type="AlphaFoldDB" id="A0A9W7HXU3"/>
<proteinExistence type="predicted"/>